<sequence length="94" mass="10895">MEIVNADVEMLASLHGEIEKQTGRPLHFYQDREDIKMFAAVENGRLLGVLMAKLLLSERKGQIIFRYGDSEAGQQLMQHALKWMRLNKVDDFLF</sequence>
<evidence type="ECO:0008006" key="3">
    <source>
        <dbReference type="Google" id="ProtNLM"/>
    </source>
</evidence>
<protein>
    <recommendedName>
        <fullName evidence="3">N-acetyltransferase domain-containing protein</fullName>
    </recommendedName>
</protein>
<proteinExistence type="predicted"/>
<evidence type="ECO:0000313" key="2">
    <source>
        <dbReference type="Proteomes" id="UP001596549"/>
    </source>
</evidence>
<dbReference type="RefSeq" id="WP_379750351.1">
    <property type="nucleotide sequence ID" value="NZ_JBHTCP010000047.1"/>
</dbReference>
<gene>
    <name evidence="1" type="ORF">ACFQPF_14045</name>
</gene>
<dbReference type="EMBL" id="JBHTCP010000047">
    <property type="protein sequence ID" value="MFC7372785.1"/>
    <property type="molecule type" value="Genomic_DNA"/>
</dbReference>
<dbReference type="Proteomes" id="UP001596549">
    <property type="component" value="Unassembled WGS sequence"/>
</dbReference>
<keyword evidence="2" id="KW-1185">Reference proteome</keyword>
<accession>A0ABW2NSQ0</accession>
<reference evidence="2" key="1">
    <citation type="journal article" date="2019" name="Int. J. Syst. Evol. Microbiol.">
        <title>The Global Catalogue of Microorganisms (GCM) 10K type strain sequencing project: providing services to taxonomists for standard genome sequencing and annotation.</title>
        <authorList>
            <consortium name="The Broad Institute Genomics Platform"/>
            <consortium name="The Broad Institute Genome Sequencing Center for Infectious Disease"/>
            <person name="Wu L."/>
            <person name="Ma J."/>
        </authorList>
    </citation>
    <scope>NUCLEOTIDE SEQUENCE [LARGE SCALE GENOMIC DNA]</scope>
    <source>
        <strain evidence="2">NBRC 106396</strain>
    </source>
</reference>
<comment type="caution">
    <text evidence="1">The sequence shown here is derived from an EMBL/GenBank/DDBJ whole genome shotgun (WGS) entry which is preliminary data.</text>
</comment>
<organism evidence="1 2">
    <name type="scientific">Fictibacillus iocasae</name>
    <dbReference type="NCBI Taxonomy" id="2715437"/>
    <lineage>
        <taxon>Bacteria</taxon>
        <taxon>Bacillati</taxon>
        <taxon>Bacillota</taxon>
        <taxon>Bacilli</taxon>
        <taxon>Bacillales</taxon>
        <taxon>Fictibacillaceae</taxon>
        <taxon>Fictibacillus</taxon>
    </lineage>
</organism>
<evidence type="ECO:0000313" key="1">
    <source>
        <dbReference type="EMBL" id="MFC7372785.1"/>
    </source>
</evidence>
<name>A0ABW2NSQ0_9BACL</name>